<dbReference type="PROSITE" id="PS51840">
    <property type="entry name" value="C2_NT"/>
    <property type="match status" value="1"/>
</dbReference>
<proteinExistence type="predicted"/>
<dbReference type="InterPro" id="IPR039931">
    <property type="entry name" value="EEIG1/2-like"/>
</dbReference>
<gene>
    <name evidence="3" type="ORF">AU210_009201</name>
</gene>
<feature type="region of interest" description="Disordered" evidence="1">
    <location>
        <begin position="133"/>
        <end position="153"/>
    </location>
</feature>
<comment type="caution">
    <text evidence="3">The sequence shown here is derived from an EMBL/GenBank/DDBJ whole genome shotgun (WGS) entry which is preliminary data.</text>
</comment>
<feature type="compositionally biased region" description="Polar residues" evidence="1">
    <location>
        <begin position="133"/>
        <end position="145"/>
    </location>
</feature>
<feature type="domain" description="C2 NT-type" evidence="2">
    <location>
        <begin position="6"/>
        <end position="183"/>
    </location>
</feature>
<protein>
    <recommendedName>
        <fullName evidence="2">C2 NT-type domain-containing protein</fullName>
    </recommendedName>
</protein>
<evidence type="ECO:0000313" key="3">
    <source>
        <dbReference type="EMBL" id="PCD32965.1"/>
    </source>
</evidence>
<dbReference type="Proteomes" id="UP000219602">
    <property type="component" value="Chromosome 8"/>
</dbReference>
<sequence length="393" mass="43742">MGFLKPEVGKARKPKFDLHLKIYDLNNVPLVSGQAFVKWHLSHSMTAEHRGRTPKCPIANHRVEWGFVTAVPSIRISIDRNNNLTECPMEFEVIQEFGLTEKVTLGIVRLNLSEYVEESEAFVKDVASPGRMRSNSMGVSPTRGGTSRPRRDSDVVEDGIVRRYLMQDSKVNSTLKISILMIQVDGERSYVAPPLKTAPVFGGIGGIMSEAIEDDVGPIAAAVPNLSKPRDAAELQDLYRSVLAASWSRQPNEHSAEEVIEDIFNGGNGWKTKPHNASPVTDGEDDDDDMGPRDTIRARDTRPGSSHRRTPSNSSDKSFSTVTVTPSNRRKGVRIHEHHLDHARSMASMTSTMTLDSDPMREVSYKGTREVREDDMRNDLIAWRLPGDGNQVM</sequence>
<feature type="compositionally biased region" description="Polar residues" evidence="1">
    <location>
        <begin position="311"/>
        <end position="327"/>
    </location>
</feature>
<organism evidence="3 4">
    <name type="scientific">Fusarium oxysporum f. sp. radicis-cucumerinum</name>
    <dbReference type="NCBI Taxonomy" id="327505"/>
    <lineage>
        <taxon>Eukaryota</taxon>
        <taxon>Fungi</taxon>
        <taxon>Dikarya</taxon>
        <taxon>Ascomycota</taxon>
        <taxon>Pezizomycotina</taxon>
        <taxon>Sordariomycetes</taxon>
        <taxon>Hypocreomycetidae</taxon>
        <taxon>Hypocreales</taxon>
        <taxon>Nectriaceae</taxon>
        <taxon>Fusarium</taxon>
        <taxon>Fusarium oxysporum species complex</taxon>
    </lineage>
</organism>
<name>A0A2H3GQK4_FUSOX</name>
<dbReference type="Pfam" id="PF10358">
    <property type="entry name" value="NT-C2"/>
    <property type="match status" value="1"/>
</dbReference>
<evidence type="ECO:0000256" key="1">
    <source>
        <dbReference type="SAM" id="MobiDB-lite"/>
    </source>
</evidence>
<accession>A0A2H3GQK4</accession>
<dbReference type="STRING" id="327505.A0A2H3GQK4"/>
<evidence type="ECO:0000313" key="4">
    <source>
        <dbReference type="Proteomes" id="UP000219602"/>
    </source>
</evidence>
<dbReference type="EMBL" id="MABQ02000006">
    <property type="protein sequence ID" value="PCD32965.1"/>
    <property type="molecule type" value="Genomic_DNA"/>
</dbReference>
<dbReference type="InterPro" id="IPR019448">
    <property type="entry name" value="NT-C2"/>
</dbReference>
<reference evidence="3 4" key="1">
    <citation type="journal article" date="2016" name="Environ. Microbiol.">
        <title>Effector profiles distinguish formae speciales of Fusarium oxysporum.</title>
        <authorList>
            <person name="van Dam P."/>
            <person name="Fokkens L."/>
            <person name="Schmidt S.M."/>
            <person name="Linmans J.H."/>
            <person name="Kistler H.C."/>
            <person name="Ma L.J."/>
            <person name="Rep M."/>
        </authorList>
    </citation>
    <scope>NUCLEOTIDE SEQUENCE [LARGE SCALE GENOMIC DNA]</scope>
    <source>
        <strain evidence="3 4">Forc016</strain>
    </source>
</reference>
<evidence type="ECO:0000259" key="2">
    <source>
        <dbReference type="PROSITE" id="PS51840"/>
    </source>
</evidence>
<feature type="compositionally biased region" description="Basic and acidic residues" evidence="1">
    <location>
        <begin position="290"/>
        <end position="302"/>
    </location>
</feature>
<dbReference type="PANTHER" id="PTHR21456">
    <property type="entry name" value="FAMILY WITH SEQUENCE SIMILARITY 102"/>
    <property type="match status" value="1"/>
</dbReference>
<dbReference type="PANTHER" id="PTHR21456:SF1">
    <property type="entry name" value="C2 NT-TYPE DOMAIN-CONTAINING PROTEIN"/>
    <property type="match status" value="1"/>
</dbReference>
<reference evidence="3 4" key="2">
    <citation type="journal article" date="2017" name="Sci. Rep.">
        <title>A mobile pathogenicity chromosome in Fusarium oxysporum for infection of multiple cucurbit species.</title>
        <authorList>
            <person name="van Dam P."/>
            <person name="Fokkens L."/>
            <person name="Ayukawa Y."/>
            <person name="van der Gragt M."/>
            <person name="Ter Horst A."/>
            <person name="Brankovics B."/>
            <person name="Houterman P.M."/>
            <person name="Arie T."/>
            <person name="Rep M."/>
        </authorList>
    </citation>
    <scope>NUCLEOTIDE SEQUENCE [LARGE SCALE GENOMIC DNA]</scope>
    <source>
        <strain evidence="3 4">Forc016</strain>
    </source>
</reference>
<feature type="region of interest" description="Disordered" evidence="1">
    <location>
        <begin position="265"/>
        <end position="332"/>
    </location>
</feature>
<dbReference type="AlphaFoldDB" id="A0A2H3GQK4"/>